<dbReference type="Proteomes" id="UP000244090">
    <property type="component" value="Unassembled WGS sequence"/>
</dbReference>
<dbReference type="OrthoDB" id="1443453at2"/>
<protein>
    <submittedName>
        <fullName evidence="2">Oligosaccharide repeat unit polymerase</fullName>
    </submittedName>
</protein>
<evidence type="ECO:0000313" key="2">
    <source>
        <dbReference type="EMBL" id="PTX60438.1"/>
    </source>
</evidence>
<evidence type="ECO:0000313" key="3">
    <source>
        <dbReference type="Proteomes" id="UP000244090"/>
    </source>
</evidence>
<organism evidence="2 3">
    <name type="scientific">Kordia periserrulae</name>
    <dbReference type="NCBI Taxonomy" id="701523"/>
    <lineage>
        <taxon>Bacteria</taxon>
        <taxon>Pseudomonadati</taxon>
        <taxon>Bacteroidota</taxon>
        <taxon>Flavobacteriia</taxon>
        <taxon>Flavobacteriales</taxon>
        <taxon>Flavobacteriaceae</taxon>
        <taxon>Kordia</taxon>
    </lineage>
</organism>
<comment type="caution">
    <text evidence="2">The sequence shown here is derived from an EMBL/GenBank/DDBJ whole genome shotgun (WGS) entry which is preliminary data.</text>
</comment>
<dbReference type="EMBL" id="QBKT01000006">
    <property type="protein sequence ID" value="PTX60438.1"/>
    <property type="molecule type" value="Genomic_DNA"/>
</dbReference>
<name>A0A2T6BWI5_9FLAO</name>
<feature type="transmembrane region" description="Helical" evidence="1">
    <location>
        <begin position="249"/>
        <end position="267"/>
    </location>
</feature>
<gene>
    <name evidence="2" type="ORF">C8N46_10682</name>
</gene>
<reference evidence="2 3" key="1">
    <citation type="submission" date="2018-04" db="EMBL/GenBank/DDBJ databases">
        <title>Genomic Encyclopedia of Archaeal and Bacterial Type Strains, Phase II (KMG-II): from individual species to whole genera.</title>
        <authorList>
            <person name="Goeker M."/>
        </authorList>
    </citation>
    <scope>NUCLEOTIDE SEQUENCE [LARGE SCALE GENOMIC DNA]</scope>
    <source>
        <strain evidence="2 3">DSM 25731</strain>
    </source>
</reference>
<dbReference type="AlphaFoldDB" id="A0A2T6BWI5"/>
<feature type="transmembrane region" description="Helical" evidence="1">
    <location>
        <begin position="412"/>
        <end position="430"/>
    </location>
</feature>
<feature type="transmembrane region" description="Helical" evidence="1">
    <location>
        <begin position="223"/>
        <end position="240"/>
    </location>
</feature>
<feature type="transmembrane region" description="Helical" evidence="1">
    <location>
        <begin position="169"/>
        <end position="188"/>
    </location>
</feature>
<keyword evidence="1" id="KW-0812">Transmembrane</keyword>
<feature type="transmembrane region" description="Helical" evidence="1">
    <location>
        <begin position="30"/>
        <end position="50"/>
    </location>
</feature>
<accession>A0A2T6BWI5</accession>
<keyword evidence="1" id="KW-0472">Membrane</keyword>
<keyword evidence="3" id="KW-1185">Reference proteome</keyword>
<evidence type="ECO:0000256" key="1">
    <source>
        <dbReference type="SAM" id="Phobius"/>
    </source>
</evidence>
<proteinExistence type="predicted"/>
<feature type="transmembrane region" description="Helical" evidence="1">
    <location>
        <begin position="118"/>
        <end position="137"/>
    </location>
</feature>
<feature type="transmembrane region" description="Helical" evidence="1">
    <location>
        <begin position="360"/>
        <end position="383"/>
    </location>
</feature>
<sequence length="440" mass="51207">MATSYILICVLLFHIILFRKMIFNWNIFGVFFLSTCIFSIAGILMFPLMRSYANETFITFKLYLITEQDIFLTQLLAVGGLLIALYAYVIGMIVMYKRVECINHFRIREPIKNNLNKVNFYFVLICISVFLLGYIFLKRDVFISGIFDGLIGRQPIALLESRYGIMSNYLYVIILYNLLPFFTVVALYLMMKEKTLSSKLVFSGLFITSFTLILLLFQKRPLIIFLLALFLALFVFQKFLKRKKVRRRFIIIGSSLFVLLLILYYSATTYEFTSIFEGVSKLTEVVLTRIFGRLSLPAFCYVHYFPAVEDHYGVTNIGKLSTIFRYEIFLDSKVVYAHFTKTKLDGSMAINSIIDFYAAFGYYGFFIGNIFMGLLISVFDAFLNRLEKNGINLIFIVFCFVFGYYLSQASLARSLMGYGLFFFMLAWMFLQKGFKIKLRP</sequence>
<keyword evidence="1" id="KW-1133">Transmembrane helix</keyword>
<feature type="transmembrane region" description="Helical" evidence="1">
    <location>
        <begin position="390"/>
        <end position="406"/>
    </location>
</feature>
<feature type="transmembrane region" description="Helical" evidence="1">
    <location>
        <begin position="200"/>
        <end position="217"/>
    </location>
</feature>
<dbReference type="RefSeq" id="WP_146169819.1">
    <property type="nucleotide sequence ID" value="NZ_QBKT01000006.1"/>
</dbReference>
<feature type="transmembrane region" description="Helical" evidence="1">
    <location>
        <begin position="5"/>
        <end position="23"/>
    </location>
</feature>
<feature type="transmembrane region" description="Helical" evidence="1">
    <location>
        <begin position="70"/>
        <end position="97"/>
    </location>
</feature>